<dbReference type="SMART" id="SM00829">
    <property type="entry name" value="PKS_ER"/>
    <property type="match status" value="1"/>
</dbReference>
<evidence type="ECO:0000256" key="6">
    <source>
        <dbReference type="ARBA" id="ARBA00023002"/>
    </source>
</evidence>
<dbReference type="PANTHER" id="PTHR42940:SF8">
    <property type="entry name" value="VACUOLAR PROTEIN SORTING-ASSOCIATED PROTEIN 11"/>
    <property type="match status" value="1"/>
</dbReference>
<evidence type="ECO:0000256" key="5">
    <source>
        <dbReference type="ARBA" id="ARBA00022833"/>
    </source>
</evidence>
<reference evidence="11 12" key="1">
    <citation type="submission" date="2019-10" db="EMBL/GenBank/DDBJ databases">
        <title>Whole genome shotgun sequence of Acrocarpospora macrocephala NBRC 16266.</title>
        <authorList>
            <person name="Ichikawa N."/>
            <person name="Kimura A."/>
            <person name="Kitahashi Y."/>
            <person name="Komaki H."/>
            <person name="Oguchi A."/>
        </authorList>
    </citation>
    <scope>NUCLEOTIDE SEQUENCE [LARGE SCALE GENOMIC DNA]</scope>
    <source>
        <strain evidence="11 12">NBRC 16266</strain>
    </source>
</reference>
<feature type="domain" description="Enoyl reductase (ER)" evidence="10">
    <location>
        <begin position="2"/>
        <end position="335"/>
    </location>
</feature>
<dbReference type="EC" id="1.1.1.1" evidence="3"/>
<dbReference type="GO" id="GO:0004022">
    <property type="term" value="F:alcohol dehydrogenase (NAD+) activity"/>
    <property type="evidence" value="ECO:0007669"/>
    <property type="project" value="UniProtKB-EC"/>
</dbReference>
<keyword evidence="6" id="KW-0560">Oxidoreductase</keyword>
<evidence type="ECO:0000256" key="1">
    <source>
        <dbReference type="ARBA" id="ARBA00001947"/>
    </source>
</evidence>
<dbReference type="InterPro" id="IPR020843">
    <property type="entry name" value="ER"/>
</dbReference>
<comment type="catalytic activity">
    <reaction evidence="8">
        <text>a primary alcohol + NAD(+) = an aldehyde + NADH + H(+)</text>
        <dbReference type="Rhea" id="RHEA:10736"/>
        <dbReference type="ChEBI" id="CHEBI:15378"/>
        <dbReference type="ChEBI" id="CHEBI:15734"/>
        <dbReference type="ChEBI" id="CHEBI:17478"/>
        <dbReference type="ChEBI" id="CHEBI:57540"/>
        <dbReference type="ChEBI" id="CHEBI:57945"/>
        <dbReference type="EC" id="1.1.1.1"/>
    </reaction>
</comment>
<keyword evidence="4 9" id="KW-0479">Metal-binding</keyword>
<dbReference type="OrthoDB" id="334894at2"/>
<accession>A0A5M3WL46</accession>
<comment type="catalytic activity">
    <reaction evidence="7">
        <text>a secondary alcohol + NAD(+) = a ketone + NADH + H(+)</text>
        <dbReference type="Rhea" id="RHEA:10740"/>
        <dbReference type="ChEBI" id="CHEBI:15378"/>
        <dbReference type="ChEBI" id="CHEBI:17087"/>
        <dbReference type="ChEBI" id="CHEBI:35681"/>
        <dbReference type="ChEBI" id="CHEBI:57540"/>
        <dbReference type="ChEBI" id="CHEBI:57945"/>
        <dbReference type="EC" id="1.1.1.1"/>
    </reaction>
</comment>
<dbReference type="Pfam" id="PF08240">
    <property type="entry name" value="ADH_N"/>
    <property type="match status" value="1"/>
</dbReference>
<dbReference type="CDD" id="cd05284">
    <property type="entry name" value="arabinose_DH_like"/>
    <property type="match status" value="1"/>
</dbReference>
<dbReference type="PROSITE" id="PS00059">
    <property type="entry name" value="ADH_ZINC"/>
    <property type="match status" value="1"/>
</dbReference>
<comment type="similarity">
    <text evidence="2 9">Belongs to the zinc-containing alcohol dehydrogenase family.</text>
</comment>
<sequence>MRAFRLLEWGKPPELVDVPVPEPGPSEVLVRVGGVGACHSDLSIMNRSAGGPVPFTLGHETAGWVAAVGPGAGRLAVGDPVLVYISWACGRCVRCRQGLDHWCVDRGPMAGMGADGGLAEYQLVPSERYLVPLDGLDPRTAGPLADAGLTAYHAVRRSSPVLVGPGHTVLVIGVGGLGHMAVQIARAITTARIIAVDTDERKLALARRLGADAFLAGADAIEGVRELTKGEGASLVIDFVGTDATLAFAAASARIFGHLTLVGAAMGTLPLTFASIPKECSVAVTGMGSIPDLHEVVELARAGLIGAEVETFPLEQAPEVYRRLDRGEIVGRAVLNPATG</sequence>
<dbReference type="InterPro" id="IPR013154">
    <property type="entry name" value="ADH-like_N"/>
</dbReference>
<evidence type="ECO:0000256" key="2">
    <source>
        <dbReference type="ARBA" id="ARBA00008072"/>
    </source>
</evidence>
<gene>
    <name evidence="11" type="ORF">Amac_032100</name>
</gene>
<dbReference type="InterPro" id="IPR011032">
    <property type="entry name" value="GroES-like_sf"/>
</dbReference>
<dbReference type="InterPro" id="IPR002328">
    <property type="entry name" value="ADH_Zn_CS"/>
</dbReference>
<evidence type="ECO:0000256" key="7">
    <source>
        <dbReference type="ARBA" id="ARBA00049164"/>
    </source>
</evidence>
<dbReference type="SUPFAM" id="SSF51735">
    <property type="entry name" value="NAD(P)-binding Rossmann-fold domains"/>
    <property type="match status" value="1"/>
</dbReference>
<dbReference type="GO" id="GO:0008270">
    <property type="term" value="F:zinc ion binding"/>
    <property type="evidence" value="ECO:0007669"/>
    <property type="project" value="InterPro"/>
</dbReference>
<dbReference type="SUPFAM" id="SSF50129">
    <property type="entry name" value="GroES-like"/>
    <property type="match status" value="1"/>
</dbReference>
<evidence type="ECO:0000256" key="9">
    <source>
        <dbReference type="RuleBase" id="RU361277"/>
    </source>
</evidence>
<name>A0A5M3WL46_9ACTN</name>
<keyword evidence="5 9" id="KW-0862">Zinc</keyword>
<dbReference type="EMBL" id="BLAE01000016">
    <property type="protein sequence ID" value="GES09614.1"/>
    <property type="molecule type" value="Genomic_DNA"/>
</dbReference>
<proteinExistence type="inferred from homology"/>
<dbReference type="Gene3D" id="3.40.50.720">
    <property type="entry name" value="NAD(P)-binding Rossmann-like Domain"/>
    <property type="match status" value="1"/>
</dbReference>
<evidence type="ECO:0000256" key="4">
    <source>
        <dbReference type="ARBA" id="ARBA00022723"/>
    </source>
</evidence>
<dbReference type="PANTHER" id="PTHR42940">
    <property type="entry name" value="ALCOHOL DEHYDROGENASE 1-RELATED"/>
    <property type="match status" value="1"/>
</dbReference>
<dbReference type="Proteomes" id="UP000331127">
    <property type="component" value="Unassembled WGS sequence"/>
</dbReference>
<evidence type="ECO:0000313" key="11">
    <source>
        <dbReference type="EMBL" id="GES09614.1"/>
    </source>
</evidence>
<evidence type="ECO:0000256" key="8">
    <source>
        <dbReference type="ARBA" id="ARBA00049243"/>
    </source>
</evidence>
<dbReference type="AlphaFoldDB" id="A0A5M3WL46"/>
<organism evidence="11 12">
    <name type="scientific">Acrocarpospora macrocephala</name>
    <dbReference type="NCBI Taxonomy" id="150177"/>
    <lineage>
        <taxon>Bacteria</taxon>
        <taxon>Bacillati</taxon>
        <taxon>Actinomycetota</taxon>
        <taxon>Actinomycetes</taxon>
        <taxon>Streptosporangiales</taxon>
        <taxon>Streptosporangiaceae</taxon>
        <taxon>Acrocarpospora</taxon>
    </lineage>
</organism>
<dbReference type="InterPro" id="IPR013149">
    <property type="entry name" value="ADH-like_C"/>
</dbReference>
<keyword evidence="12" id="KW-1185">Reference proteome</keyword>
<dbReference type="Pfam" id="PF00107">
    <property type="entry name" value="ADH_zinc_N"/>
    <property type="match status" value="1"/>
</dbReference>
<comment type="cofactor">
    <cofactor evidence="1 9">
        <name>Zn(2+)</name>
        <dbReference type="ChEBI" id="CHEBI:29105"/>
    </cofactor>
</comment>
<evidence type="ECO:0000256" key="3">
    <source>
        <dbReference type="ARBA" id="ARBA00013190"/>
    </source>
</evidence>
<dbReference type="InterPro" id="IPR036291">
    <property type="entry name" value="NAD(P)-bd_dom_sf"/>
</dbReference>
<comment type="caution">
    <text evidence="11">The sequence shown here is derived from an EMBL/GenBank/DDBJ whole genome shotgun (WGS) entry which is preliminary data.</text>
</comment>
<dbReference type="RefSeq" id="WP_155355137.1">
    <property type="nucleotide sequence ID" value="NZ_BAAAHL010000040.1"/>
</dbReference>
<protein>
    <recommendedName>
        <fullName evidence="3">alcohol dehydrogenase</fullName>
        <ecNumber evidence="3">1.1.1.1</ecNumber>
    </recommendedName>
</protein>
<evidence type="ECO:0000313" key="12">
    <source>
        <dbReference type="Proteomes" id="UP000331127"/>
    </source>
</evidence>
<evidence type="ECO:0000259" key="10">
    <source>
        <dbReference type="SMART" id="SM00829"/>
    </source>
</evidence>
<dbReference type="Gene3D" id="3.90.180.10">
    <property type="entry name" value="Medium-chain alcohol dehydrogenases, catalytic domain"/>
    <property type="match status" value="1"/>
</dbReference>